<dbReference type="AlphaFoldDB" id="A0ABD3CY09"/>
<organism evidence="2 3">
    <name type="scientific">Castilleja foliolosa</name>
    <dbReference type="NCBI Taxonomy" id="1961234"/>
    <lineage>
        <taxon>Eukaryota</taxon>
        <taxon>Viridiplantae</taxon>
        <taxon>Streptophyta</taxon>
        <taxon>Embryophyta</taxon>
        <taxon>Tracheophyta</taxon>
        <taxon>Spermatophyta</taxon>
        <taxon>Magnoliopsida</taxon>
        <taxon>eudicotyledons</taxon>
        <taxon>Gunneridae</taxon>
        <taxon>Pentapetalae</taxon>
        <taxon>asterids</taxon>
        <taxon>lamiids</taxon>
        <taxon>Lamiales</taxon>
        <taxon>Orobanchaceae</taxon>
        <taxon>Pedicularideae</taxon>
        <taxon>Castillejinae</taxon>
        <taxon>Castilleja</taxon>
    </lineage>
</organism>
<dbReference type="Proteomes" id="UP001632038">
    <property type="component" value="Unassembled WGS sequence"/>
</dbReference>
<evidence type="ECO:0000256" key="1">
    <source>
        <dbReference type="SAM" id="SignalP"/>
    </source>
</evidence>
<proteinExistence type="predicted"/>
<keyword evidence="1" id="KW-0732">Signal</keyword>
<accession>A0ABD3CY09</accession>
<sequence>MIMNNFDRVTVFLFACVQVITLAAGDLGTATPYGPPYTLYIWTRAEGRFA</sequence>
<name>A0ABD3CY09_9LAMI</name>
<dbReference type="EMBL" id="JAVIJP010000028">
    <property type="protein sequence ID" value="KAL3634014.1"/>
    <property type="molecule type" value="Genomic_DNA"/>
</dbReference>
<gene>
    <name evidence="2" type="ORF">CASFOL_021068</name>
</gene>
<comment type="caution">
    <text evidence="2">The sequence shown here is derived from an EMBL/GenBank/DDBJ whole genome shotgun (WGS) entry which is preliminary data.</text>
</comment>
<evidence type="ECO:0000313" key="2">
    <source>
        <dbReference type="EMBL" id="KAL3634014.1"/>
    </source>
</evidence>
<reference evidence="3" key="1">
    <citation type="journal article" date="2024" name="IScience">
        <title>Strigolactones Initiate the Formation of Haustorium-like Structures in Castilleja.</title>
        <authorList>
            <person name="Buerger M."/>
            <person name="Peterson D."/>
            <person name="Chory J."/>
        </authorList>
    </citation>
    <scope>NUCLEOTIDE SEQUENCE [LARGE SCALE GENOMIC DNA]</scope>
</reference>
<protein>
    <submittedName>
        <fullName evidence="2">Uncharacterized protein</fullName>
    </submittedName>
</protein>
<keyword evidence="3" id="KW-1185">Reference proteome</keyword>
<evidence type="ECO:0000313" key="3">
    <source>
        <dbReference type="Proteomes" id="UP001632038"/>
    </source>
</evidence>
<feature type="chain" id="PRO_5044755111" evidence="1">
    <location>
        <begin position="26"/>
        <end position="50"/>
    </location>
</feature>
<feature type="signal peptide" evidence="1">
    <location>
        <begin position="1"/>
        <end position="25"/>
    </location>
</feature>